<feature type="transmembrane region" description="Helical" evidence="2">
    <location>
        <begin position="87"/>
        <end position="109"/>
    </location>
</feature>
<gene>
    <name evidence="3" type="ORF">GCM10009740_18770</name>
</gene>
<evidence type="ECO:0000313" key="4">
    <source>
        <dbReference type="Proteomes" id="UP001501285"/>
    </source>
</evidence>
<feature type="transmembrane region" description="Helical" evidence="2">
    <location>
        <begin position="141"/>
        <end position="167"/>
    </location>
</feature>
<feature type="transmembrane region" description="Helical" evidence="2">
    <location>
        <begin position="187"/>
        <end position="210"/>
    </location>
</feature>
<keyword evidence="2" id="KW-1133">Transmembrane helix</keyword>
<dbReference type="Pfam" id="PF12679">
    <property type="entry name" value="ABC2_membrane_2"/>
    <property type="match status" value="1"/>
</dbReference>
<feature type="transmembrane region" description="Helical" evidence="2">
    <location>
        <begin position="272"/>
        <end position="291"/>
    </location>
</feature>
<evidence type="ECO:0000256" key="1">
    <source>
        <dbReference type="SAM" id="MobiDB-lite"/>
    </source>
</evidence>
<dbReference type="PANTHER" id="PTHR37305">
    <property type="entry name" value="INTEGRAL MEMBRANE PROTEIN-RELATED"/>
    <property type="match status" value="1"/>
</dbReference>
<sequence>MSVAESATTSPPAGAATAPPPRARWSRRLSGRLLWSELGLIGGRRRNQMGLLVLAAVPVLMAVAVRISTPRAGRGPDFLSSITSNGLFVPLAALGVEMGLFLPLAIAMLSGDAVAGEANLGTLRYLLTVPVGRTRLLAVKYASLVVGAVWGVAVVTLAGALVGIALFGTGPMTTLSGTELPFWSAVFRVVLVGLYVAAGLAALAAVGLFISTLTEQPLAATVALTIFTILSWIADAVPQIAWLHPWLLVDQWQAFADLLRDPPFWDNVARGLWVDLGYAVVFWLLAWARFAGKDVTS</sequence>
<evidence type="ECO:0000313" key="3">
    <source>
        <dbReference type="EMBL" id="GAA2029422.1"/>
    </source>
</evidence>
<evidence type="ECO:0000256" key="2">
    <source>
        <dbReference type="SAM" id="Phobius"/>
    </source>
</evidence>
<dbReference type="Proteomes" id="UP001501285">
    <property type="component" value="Unassembled WGS sequence"/>
</dbReference>
<keyword evidence="4" id="KW-1185">Reference proteome</keyword>
<protein>
    <submittedName>
        <fullName evidence="3">ABC transporter permease</fullName>
    </submittedName>
</protein>
<feature type="transmembrane region" description="Helical" evidence="2">
    <location>
        <begin position="217"/>
        <end position="234"/>
    </location>
</feature>
<proteinExistence type="predicted"/>
<comment type="caution">
    <text evidence="3">The sequence shown here is derived from an EMBL/GenBank/DDBJ whole genome shotgun (WGS) entry which is preliminary data.</text>
</comment>
<reference evidence="3 4" key="1">
    <citation type="journal article" date="2019" name="Int. J. Syst. Evol. Microbiol.">
        <title>The Global Catalogue of Microorganisms (GCM) 10K type strain sequencing project: providing services to taxonomists for standard genome sequencing and annotation.</title>
        <authorList>
            <consortium name="The Broad Institute Genomics Platform"/>
            <consortium name="The Broad Institute Genome Sequencing Center for Infectious Disease"/>
            <person name="Wu L."/>
            <person name="Ma J."/>
        </authorList>
    </citation>
    <scope>NUCLEOTIDE SEQUENCE [LARGE SCALE GENOMIC DNA]</scope>
    <source>
        <strain evidence="3 4">JCM 14283</strain>
    </source>
</reference>
<keyword evidence="2" id="KW-0472">Membrane</keyword>
<dbReference type="PANTHER" id="PTHR37305:SF1">
    <property type="entry name" value="MEMBRANE PROTEIN"/>
    <property type="match status" value="1"/>
</dbReference>
<keyword evidence="2" id="KW-0812">Transmembrane</keyword>
<name>A0ABN2UC47_9MICO</name>
<accession>A0ABN2UC47</accession>
<organism evidence="3 4">
    <name type="scientific">Terrabacter terrae</name>
    <dbReference type="NCBI Taxonomy" id="318434"/>
    <lineage>
        <taxon>Bacteria</taxon>
        <taxon>Bacillati</taxon>
        <taxon>Actinomycetota</taxon>
        <taxon>Actinomycetes</taxon>
        <taxon>Micrococcales</taxon>
        <taxon>Intrasporangiaceae</taxon>
        <taxon>Terrabacter</taxon>
    </lineage>
</organism>
<feature type="compositionally biased region" description="Low complexity" evidence="1">
    <location>
        <begin position="1"/>
        <end position="17"/>
    </location>
</feature>
<feature type="transmembrane region" description="Helical" evidence="2">
    <location>
        <begin position="49"/>
        <end position="67"/>
    </location>
</feature>
<dbReference type="EMBL" id="BAAANB010000020">
    <property type="protein sequence ID" value="GAA2029422.1"/>
    <property type="molecule type" value="Genomic_DNA"/>
</dbReference>
<feature type="region of interest" description="Disordered" evidence="1">
    <location>
        <begin position="1"/>
        <end position="23"/>
    </location>
</feature>